<dbReference type="InterPro" id="IPR036873">
    <property type="entry name" value="Rhodanese-like_dom_sf"/>
</dbReference>
<comment type="caution">
    <text evidence="3">The sequence shown here is derived from an EMBL/GenBank/DDBJ whole genome shotgun (WGS) entry which is preliminary data.</text>
</comment>
<keyword evidence="4" id="KW-1185">Reference proteome</keyword>
<dbReference type="OrthoDB" id="9789585at2"/>
<evidence type="ECO:0000313" key="4">
    <source>
        <dbReference type="Proteomes" id="UP000229498"/>
    </source>
</evidence>
<dbReference type="GO" id="GO:0016740">
    <property type="term" value="F:transferase activity"/>
    <property type="evidence" value="ECO:0007669"/>
    <property type="project" value="UniProtKB-KW"/>
</dbReference>
<feature type="domain" description="Rhodanese" evidence="2">
    <location>
        <begin position="15"/>
        <end position="108"/>
    </location>
</feature>
<dbReference type="RefSeq" id="WP_109793146.1">
    <property type="nucleotide sequence ID" value="NZ_PHIG01000031.1"/>
</dbReference>
<organism evidence="3 4">
    <name type="scientific">Minwuia thermotolerans</name>
    <dbReference type="NCBI Taxonomy" id="2056226"/>
    <lineage>
        <taxon>Bacteria</taxon>
        <taxon>Pseudomonadati</taxon>
        <taxon>Pseudomonadota</taxon>
        <taxon>Alphaproteobacteria</taxon>
        <taxon>Minwuiales</taxon>
        <taxon>Minwuiaceae</taxon>
        <taxon>Minwuia</taxon>
    </lineage>
</organism>
<feature type="domain" description="Rhodanese" evidence="2">
    <location>
        <begin position="277"/>
        <end position="362"/>
    </location>
</feature>
<name>A0A2M9G2C1_9PROT</name>
<keyword evidence="3" id="KW-0808">Transferase</keyword>
<feature type="domain" description="Rhodanese" evidence="2">
    <location>
        <begin position="141"/>
        <end position="232"/>
    </location>
</feature>
<dbReference type="InterPro" id="IPR001763">
    <property type="entry name" value="Rhodanese-like_dom"/>
</dbReference>
<gene>
    <name evidence="3" type="ORF">CVT23_08825</name>
</gene>
<evidence type="ECO:0000259" key="2">
    <source>
        <dbReference type="PROSITE" id="PS50206"/>
    </source>
</evidence>
<dbReference type="Pfam" id="PF00581">
    <property type="entry name" value="Rhodanese"/>
    <property type="match status" value="3"/>
</dbReference>
<dbReference type="PROSITE" id="PS50206">
    <property type="entry name" value="RHODANESE_3"/>
    <property type="match status" value="4"/>
</dbReference>
<reference evidence="3 4" key="1">
    <citation type="submission" date="2017-11" db="EMBL/GenBank/DDBJ databases">
        <title>Draft genome sequence of Rhizobiales bacterium SY3-13.</title>
        <authorList>
            <person name="Sun C."/>
        </authorList>
    </citation>
    <scope>NUCLEOTIDE SEQUENCE [LARGE SCALE GENOMIC DNA]</scope>
    <source>
        <strain evidence="3 4">SY3-13</strain>
    </source>
</reference>
<dbReference type="EMBL" id="PHIG01000031">
    <property type="protein sequence ID" value="PJK29869.1"/>
    <property type="molecule type" value="Genomic_DNA"/>
</dbReference>
<dbReference type="Gene3D" id="3.40.250.10">
    <property type="entry name" value="Rhodanese-like domain"/>
    <property type="match status" value="4"/>
</dbReference>
<dbReference type="AlphaFoldDB" id="A0A2M9G2C1"/>
<feature type="domain" description="Rhodanese" evidence="2">
    <location>
        <begin position="388"/>
        <end position="476"/>
    </location>
</feature>
<protein>
    <submittedName>
        <fullName evidence="3">Thiosulfate sulfurtransferase</fullName>
    </submittedName>
</protein>
<accession>A0A2M9G2C1</accession>
<dbReference type="PANTHER" id="PTHR43855:SF1">
    <property type="entry name" value="THIOSULFATE SULFURTRANSFERASE"/>
    <property type="match status" value="1"/>
</dbReference>
<dbReference type="SMART" id="SM00450">
    <property type="entry name" value="RHOD"/>
    <property type="match status" value="3"/>
</dbReference>
<sequence>MREIDARELRRLLTSGGEIALIDAREEGAFSKEHIFLGSCVPLSRLEFLAPALIPRRTAPVVVADGGPRDEGLAARAAARLGEMGYADVAVLTGGVAGWRAEGFEVFSGVNVPSKAFGEFVEHHYDTPRITAAELAEMKRRGEDLVILDSRPMPEFHRMSIPGGVDCPGAELAYRVGTMAPDPSTTVVVNCAGRTRSIIGSQSLINAGIPNPVMALKDGTMGWELAGFECARGETVHAPVPEGEALEQAKARAQAVAKRFGVRITDAGTVAGWREDRDRTTFLLDVRTAEEFEAGHWPGARHAPGGQLVQATDEHVGVLGARIVLCDSADGVRATMTASWLIQMGRDDVHVLTEAAETPETGSAETEPALFRPWATLTADEMQAVQDSGEPVAVIDLADSLTFRRGHVPGALWGVRSRIGKCVASLPVGMVMLTSPDGRLAHYAAADLAAARPDLVVRVLAGGTDAWIVSGRELEKGLDGKTTTQVDDVWWKPYDHQGGVRQAMEDYLTWEVGLVAQVERDGLVEFRRFD</sequence>
<dbReference type="SUPFAM" id="SSF52821">
    <property type="entry name" value="Rhodanese/Cell cycle control phosphatase"/>
    <property type="match status" value="4"/>
</dbReference>
<dbReference type="Proteomes" id="UP000229498">
    <property type="component" value="Unassembled WGS sequence"/>
</dbReference>
<proteinExistence type="predicted"/>
<keyword evidence="1" id="KW-0677">Repeat</keyword>
<evidence type="ECO:0000313" key="3">
    <source>
        <dbReference type="EMBL" id="PJK29869.1"/>
    </source>
</evidence>
<dbReference type="PANTHER" id="PTHR43855">
    <property type="entry name" value="THIOSULFATE SULFURTRANSFERASE"/>
    <property type="match status" value="1"/>
</dbReference>
<evidence type="ECO:0000256" key="1">
    <source>
        <dbReference type="ARBA" id="ARBA00022737"/>
    </source>
</evidence>
<dbReference type="InterPro" id="IPR051126">
    <property type="entry name" value="Thiosulfate_sulfurtransferase"/>
</dbReference>